<evidence type="ECO:0000313" key="6">
    <source>
        <dbReference type="EMBL" id="MRG94508.1"/>
    </source>
</evidence>
<dbReference type="InterPro" id="IPR011659">
    <property type="entry name" value="WD40"/>
</dbReference>
<name>A0A6N7PR34_9BACT</name>
<feature type="domain" description="Bacterial surface antigen (D15)" evidence="5">
    <location>
        <begin position="755"/>
        <end position="1015"/>
    </location>
</feature>
<dbReference type="Gene3D" id="2.40.160.50">
    <property type="entry name" value="membrane protein fhac: a member of the omp85/tpsb transporter family"/>
    <property type="match status" value="1"/>
</dbReference>
<sequence length="1048" mass="115868">MDARGERLLRARLRRALHPDRERGQAARLPLRAEPRADVLRRPVKRSSTRRAALVGAALSLALAVPRTAEAVGDPDLDWATLETAHFRVHHPTTLTPLAERVARLSELIHARLTVALDNRPRGKTEVVITDDVDSANGSATALPFNTVRLYATAPGDLSPLGDYDDWLYDLIVHEHTHILHLDNISGLPALINTILGKSFAPNQVQPRWIIEGLATVYESRESSAGRMRSALFDMFMRADVLDDNIARLDQMSSVALRWPQGNIWYLYGSRFLGWISDVYGPNTMTAVAADYGNNVLPWGINRSMRRATGRTYEELYDGFKDHLRRKYAAQVRAIEARGIREGVRLTRHGRNVHYPRFVPRNARATDADELVYYRDDYNVREGIYRARLTKRRDGFEAESKLVVRTRGMSTSSFSPAGDHFFQSNSPFKIVYRRDDLYRVENGKTAPRGDEAARHRLTVGLRAGAPDVSPDGRRVTFTVNTKGTTFLQIADLDPEGHVQNRRDLVPSARFEQAYTPRFSPNGRSIAYSAWTKGGYRDIRIVDASTGAFENITRDRALDANPVWSSDGKTLYFSSDRSGVPNIYAYDVASRGLKQVTNVRMGALQPAVSPDDRTLVYVGYTSKGFDLYAMPLDPARFLDAPPPPADRPDPPPEPERIPMRKLPYRALSTLAPRNYAVSFGPGNYSQNALTLSTFGADVAGFHEFSAEMIADFAAPAPRVSLDYSYRRLPVDLGVRFFHAVSPRFQGYRLSGVDVPYDERGVGLSSSLTYRIPGEFTDQTLSLSYSLTNFRAEVAGQTPGLDPYAPRTRLPFGGMIGTVRASYGFSNVEGSLDAAGSIRGYSARFAVEYAGPATGSDFTLQTAEASAVGYIPMPWRGLHTLALRVAGGIAAGTYPRDGFFFVGGYDLDNVSLVDSVTTGIYDGSFVLRGYAPGSASGRAYLLQNVEYRFPIAKPDWGLSTLPFYLRRLDGNVFVDYGGAFDKLSRDDVSFLSNGALIDAPKLHTSIGAELWLGLSIGYYVHTQLRLGYAYGLSAKAIPGGQAYFVASSAF</sequence>
<comment type="subcellular location">
    <subcellularLocation>
        <location evidence="1">Membrane</location>
    </subcellularLocation>
</comment>
<dbReference type="OrthoDB" id="9799878at2"/>
<evidence type="ECO:0000259" key="5">
    <source>
        <dbReference type="Pfam" id="PF01103"/>
    </source>
</evidence>
<dbReference type="SUPFAM" id="SSF82171">
    <property type="entry name" value="DPP6 N-terminal domain-like"/>
    <property type="match status" value="1"/>
</dbReference>
<feature type="compositionally biased region" description="Basic and acidic residues" evidence="4">
    <location>
        <begin position="645"/>
        <end position="657"/>
    </location>
</feature>
<comment type="caution">
    <text evidence="6">The sequence shown here is derived from an EMBL/GenBank/DDBJ whole genome shotgun (WGS) entry which is preliminary data.</text>
</comment>
<accession>A0A6N7PR34</accession>
<dbReference type="InterPro" id="IPR000184">
    <property type="entry name" value="Bac_surfAg_D15"/>
</dbReference>
<dbReference type="Gene3D" id="2.120.10.30">
    <property type="entry name" value="TolB, C-terminal domain"/>
    <property type="match status" value="1"/>
</dbReference>
<feature type="region of interest" description="Disordered" evidence="4">
    <location>
        <begin position="638"/>
        <end position="657"/>
    </location>
</feature>
<dbReference type="PANTHER" id="PTHR36842:SF1">
    <property type="entry name" value="PROTEIN TOLB"/>
    <property type="match status" value="1"/>
</dbReference>
<evidence type="ECO:0000256" key="3">
    <source>
        <dbReference type="ARBA" id="ARBA00023136"/>
    </source>
</evidence>
<organism evidence="6 7">
    <name type="scientific">Polyangium spumosum</name>
    <dbReference type="NCBI Taxonomy" id="889282"/>
    <lineage>
        <taxon>Bacteria</taxon>
        <taxon>Pseudomonadati</taxon>
        <taxon>Myxococcota</taxon>
        <taxon>Polyangia</taxon>
        <taxon>Polyangiales</taxon>
        <taxon>Polyangiaceae</taxon>
        <taxon>Polyangium</taxon>
    </lineage>
</organism>
<dbReference type="Pfam" id="PF07676">
    <property type="entry name" value="PD40"/>
    <property type="match status" value="4"/>
</dbReference>
<dbReference type="EMBL" id="WJIE01000006">
    <property type="protein sequence ID" value="MRG94508.1"/>
    <property type="molecule type" value="Genomic_DNA"/>
</dbReference>
<reference evidence="6 7" key="1">
    <citation type="submission" date="2019-10" db="EMBL/GenBank/DDBJ databases">
        <title>A soil myxobacterium in the family Polyangiaceae.</title>
        <authorList>
            <person name="Li Y."/>
            <person name="Wang J."/>
        </authorList>
    </citation>
    <scope>NUCLEOTIDE SEQUENCE [LARGE SCALE GENOMIC DNA]</scope>
    <source>
        <strain evidence="6 7">DSM 14734</strain>
    </source>
</reference>
<dbReference type="AlphaFoldDB" id="A0A6N7PR34"/>
<keyword evidence="3" id="KW-0472">Membrane</keyword>
<dbReference type="Proteomes" id="UP000440224">
    <property type="component" value="Unassembled WGS sequence"/>
</dbReference>
<protein>
    <submittedName>
        <fullName evidence="6">BamA/TamA family outer membrane protein</fullName>
    </submittedName>
</protein>
<evidence type="ECO:0000256" key="2">
    <source>
        <dbReference type="ARBA" id="ARBA00009820"/>
    </source>
</evidence>
<dbReference type="GO" id="GO:0019867">
    <property type="term" value="C:outer membrane"/>
    <property type="evidence" value="ECO:0007669"/>
    <property type="project" value="InterPro"/>
</dbReference>
<evidence type="ECO:0000313" key="7">
    <source>
        <dbReference type="Proteomes" id="UP000440224"/>
    </source>
</evidence>
<dbReference type="PANTHER" id="PTHR36842">
    <property type="entry name" value="PROTEIN TOLB HOMOLOG"/>
    <property type="match status" value="1"/>
</dbReference>
<keyword evidence="7" id="KW-1185">Reference proteome</keyword>
<evidence type="ECO:0000256" key="4">
    <source>
        <dbReference type="SAM" id="MobiDB-lite"/>
    </source>
</evidence>
<comment type="similarity">
    <text evidence="2">Belongs to the TolB family.</text>
</comment>
<evidence type="ECO:0000256" key="1">
    <source>
        <dbReference type="ARBA" id="ARBA00004370"/>
    </source>
</evidence>
<dbReference type="Pfam" id="PF01103">
    <property type="entry name" value="Omp85"/>
    <property type="match status" value="1"/>
</dbReference>
<proteinExistence type="inferred from homology"/>
<dbReference type="InterPro" id="IPR011042">
    <property type="entry name" value="6-blade_b-propeller_TolB-like"/>
</dbReference>
<gene>
    <name evidence="6" type="ORF">GF068_21665</name>
</gene>